<feature type="compositionally biased region" description="Low complexity" evidence="1">
    <location>
        <begin position="347"/>
        <end position="369"/>
    </location>
</feature>
<sequence length="1352" mass="141976">MYTSSSSDASDESTSALQWRVWGFDSTASAPAMPRDGVKDSPTRATAALTVTTESFWGDSRDRGGAAVSIAKSPLTLSMTAEVAPLASSASSWSSGKAANNTRSASNGACKGTRMTSGPNAPAEMTARRSEGKRKLLRHSAAAPADLSMGPESLSGRMGGGADFGTFRYTAVSSAVESPHSAMRITLHDSDDGDDDAFDIIKESIKRQLVSIEEDDRASDATCGNSEAALQQRLQPQTQPQQHRHSTVPPPGSAAGACWTGSDGRLTHNRGASALPAPRSAAAGRQREVATTRCSSSSASILEQRAACVGQPSVPKTNAPLTIASSNGADSFRAQPLPSQPRPPQASTQKVSQLTSQQQQLHTHQPQQHEAQTVACPRSAAASRAAFCERQRQLLSNDVGSTASNANARVDAKIRTGGLRFPLPASGAPPMAARRPSSHLDPSCDIGNRAAAATARPSAAPSAVRQSDRFSSLRPSSPTEESAAAGRHYDPRPHHQYPHQLHSASSVAQLRHSLQLHQPKIPSLHLEGLQEKYAATRKQEHLPEDTWQQQQRQPSAPRPPQPQQQKCLQVSSLTSCQAGPRFPNLPLHLQPQSFPQTQRPSHPQKPLSQSQPQHSQQRQQQLGGSAPSPSVPMAPGKTYAATPQGRLILLTPEGVRASRAQSLQQLLPPPPPPPPPPPTPNATTFALTSNYVTASSYAALFCRNNPLHSMRYPGSESIERQLSCNSGHPKSGKITVATYSSSVEHPGAQALNKAMSFVASEKYAPRSLTAGQSRGGAAANQAEARVTVAPTVATKSSSNTEVPPLPTCSPAAATGASATKGSSAATWGNYGRSAVVSASGSTQPPTGSVVSLLARSSHGSAHGAPASEFAQRLGIHSCSGSSVDVAGRPLQLPAFPLREDISRTSPAGGAHHPKLSPAAVSASLSNGAATSLLSRVQPVRVDPDRNGEADTAKALPVPSMCLRAGGCNAQMAGPGNRSDSHCTSSVAVAITSDEENVTAAGLISLSDNALVSSSAFAQLTTGLPVHNSGLGVDDAGAGDSGHASCFTHLASPPMPSPLASSVSYSPLVAVDSANGMRDSMHISMQAPFWQDPAGSRQPVARGDTSAQGAKLSWPDTVLLPLTQDPVGLPPQQRQTQQQQQHFCMPRPSPSFSESHSPASDRLRATADDSMAVTIPVTNADGTIRASVIAVPPPFAHTESGVQPYWLAALQRQYSQPQRLAPPLWQHHLRQGTPAEEQPSAIGAGEGEEWRRQQTLLTLQLENERCQAQQQQPSPPPIRVSMTNDRRLHIVSASSVEAFAISGQAYRNLHSVHGETLVREAATAAVDGHANVASFHSHSHSDVGMHVSPEAEL</sequence>
<feature type="compositionally biased region" description="Low complexity" evidence="1">
    <location>
        <begin position="1131"/>
        <end position="1140"/>
    </location>
</feature>
<feature type="compositionally biased region" description="Low complexity" evidence="1">
    <location>
        <begin position="270"/>
        <end position="284"/>
    </location>
</feature>
<dbReference type="KEGG" id="loi:92362202"/>
<feature type="compositionally biased region" description="Polar residues" evidence="1">
    <location>
        <begin position="566"/>
        <end position="577"/>
    </location>
</feature>
<feature type="region of interest" description="Disordered" evidence="1">
    <location>
        <begin position="319"/>
        <end position="376"/>
    </location>
</feature>
<feature type="compositionally biased region" description="Low complexity" evidence="1">
    <location>
        <begin position="88"/>
        <end position="99"/>
    </location>
</feature>
<reference evidence="3" key="1">
    <citation type="journal article" date="2021" name="Microbiol. Resour. Announc.">
        <title>LGAAP: Leishmaniinae Genome Assembly and Annotation Pipeline.</title>
        <authorList>
            <person name="Almutairi H."/>
            <person name="Urbaniak M.D."/>
            <person name="Bates M.D."/>
            <person name="Jariyapan N."/>
            <person name="Kwakye-Nuako G."/>
            <person name="Thomaz-Soccol V."/>
            <person name="Al-Salem W.S."/>
            <person name="Dillon R.J."/>
            <person name="Bates P.A."/>
            <person name="Gatherer D."/>
        </authorList>
    </citation>
    <scope>NUCLEOTIDE SEQUENCE [LARGE SCALE GENOMIC DNA]</scope>
</reference>
<feature type="compositionally biased region" description="Pro residues" evidence="1">
    <location>
        <begin position="667"/>
        <end position="680"/>
    </location>
</feature>
<feature type="compositionally biased region" description="Polar residues" evidence="1">
    <location>
        <begin position="469"/>
        <end position="480"/>
    </location>
</feature>
<dbReference type="RefSeq" id="XP_067065673.1">
    <property type="nucleotide sequence ID" value="XM_067208268.1"/>
</dbReference>
<feature type="compositionally biased region" description="Polar residues" evidence="1">
    <location>
        <begin position="319"/>
        <end position="329"/>
    </location>
</feature>
<feature type="compositionally biased region" description="Low complexity" evidence="1">
    <location>
        <begin position="600"/>
        <end position="622"/>
    </location>
</feature>
<feature type="region of interest" description="Disordered" evidence="1">
    <location>
        <begin position="657"/>
        <end position="682"/>
    </location>
</feature>
<name>A0A836H8P8_9TRYP</name>
<feature type="compositionally biased region" description="Low complexity" evidence="1">
    <location>
        <begin position="811"/>
        <end position="824"/>
    </location>
</feature>
<feature type="region of interest" description="Disordered" evidence="1">
    <location>
        <begin position="213"/>
        <end position="296"/>
    </location>
</feature>
<feature type="region of interest" description="Disordered" evidence="1">
    <location>
        <begin position="88"/>
        <end position="152"/>
    </location>
</feature>
<feature type="region of interest" description="Disordered" evidence="1">
    <location>
        <begin position="1090"/>
        <end position="1110"/>
    </location>
</feature>
<organism evidence="2 3">
    <name type="scientific">Leishmania orientalis</name>
    <dbReference type="NCBI Taxonomy" id="2249476"/>
    <lineage>
        <taxon>Eukaryota</taxon>
        <taxon>Discoba</taxon>
        <taxon>Euglenozoa</taxon>
        <taxon>Kinetoplastea</taxon>
        <taxon>Metakinetoplastina</taxon>
        <taxon>Trypanosomatida</taxon>
        <taxon>Trypanosomatidae</taxon>
        <taxon>Leishmaniinae</taxon>
        <taxon>Leishmania</taxon>
    </lineage>
</organism>
<feature type="region of interest" description="Disordered" evidence="1">
    <location>
        <begin position="1122"/>
        <end position="1162"/>
    </location>
</feature>
<feature type="region of interest" description="Disordered" evidence="1">
    <location>
        <begin position="421"/>
        <end position="503"/>
    </location>
</feature>
<evidence type="ECO:0000256" key="1">
    <source>
        <dbReference type="SAM" id="MobiDB-lite"/>
    </source>
</evidence>
<feature type="region of interest" description="Disordered" evidence="1">
    <location>
        <begin position="537"/>
        <end position="639"/>
    </location>
</feature>
<comment type="caution">
    <text evidence="2">The sequence shown here is derived from an EMBL/GenBank/DDBJ whole genome shotgun (WGS) entry which is preliminary data.</text>
</comment>
<feature type="region of interest" description="Disordered" evidence="1">
    <location>
        <begin position="790"/>
        <end position="824"/>
    </location>
</feature>
<accession>A0A836H8P8</accession>
<protein>
    <submittedName>
        <fullName evidence="2">Uncharacterized protein</fullName>
    </submittedName>
</protein>
<evidence type="ECO:0000313" key="2">
    <source>
        <dbReference type="EMBL" id="KAG5486879.1"/>
    </source>
</evidence>
<evidence type="ECO:0000313" key="3">
    <source>
        <dbReference type="Proteomes" id="UP000674143"/>
    </source>
</evidence>
<feature type="compositionally biased region" description="Low complexity" evidence="1">
    <location>
        <begin position="230"/>
        <end position="241"/>
    </location>
</feature>
<keyword evidence="3" id="KW-1185">Reference proteome</keyword>
<dbReference type="Proteomes" id="UP000674143">
    <property type="component" value="Unassembled WGS sequence"/>
</dbReference>
<reference evidence="3" key="2">
    <citation type="journal article" date="2021" name="Sci. Data">
        <title>Chromosome-scale genome sequencing, assembly and annotation of six genomes from subfamily Leishmaniinae.</title>
        <authorList>
            <person name="Almutairi H."/>
            <person name="Urbaniak M.D."/>
            <person name="Bates M.D."/>
            <person name="Jariyapan N."/>
            <person name="Kwakye-Nuako G."/>
            <person name="Thomaz Soccol V."/>
            <person name="Al-Salem W.S."/>
            <person name="Dillon R.J."/>
            <person name="Bates P.A."/>
            <person name="Gatherer D."/>
        </authorList>
    </citation>
    <scope>NUCLEOTIDE SEQUENCE [LARGE SCALE GENOMIC DNA]</scope>
</reference>
<dbReference type="GeneID" id="92362202"/>
<dbReference type="EMBL" id="JAFHLR010000007">
    <property type="protein sequence ID" value="KAG5486879.1"/>
    <property type="molecule type" value="Genomic_DNA"/>
</dbReference>
<gene>
    <name evidence="2" type="ORF">LSCM4_06347</name>
</gene>
<proteinExistence type="predicted"/>
<feature type="compositionally biased region" description="Polar residues" evidence="1">
    <location>
        <begin position="590"/>
        <end position="599"/>
    </location>
</feature>
<feature type="compositionally biased region" description="Low complexity" evidence="1">
    <location>
        <begin position="449"/>
        <end position="463"/>
    </location>
</feature>